<dbReference type="SMART" id="SM00240">
    <property type="entry name" value="FHA"/>
    <property type="match status" value="1"/>
</dbReference>
<feature type="compositionally biased region" description="Basic and acidic residues" evidence="1">
    <location>
        <begin position="481"/>
        <end position="510"/>
    </location>
</feature>
<feature type="region of interest" description="Disordered" evidence="1">
    <location>
        <begin position="167"/>
        <end position="235"/>
    </location>
</feature>
<feature type="compositionally biased region" description="Acidic residues" evidence="1">
    <location>
        <begin position="196"/>
        <end position="208"/>
    </location>
</feature>
<evidence type="ECO:0000259" key="2">
    <source>
        <dbReference type="PROSITE" id="PS50006"/>
    </source>
</evidence>
<dbReference type="SUPFAM" id="SSF49879">
    <property type="entry name" value="SMAD/FHA domain"/>
    <property type="match status" value="1"/>
</dbReference>
<name>A0A9P6CXX3_9AGAR</name>
<feature type="region of interest" description="Disordered" evidence="1">
    <location>
        <begin position="329"/>
        <end position="353"/>
    </location>
</feature>
<feature type="compositionally biased region" description="Basic and acidic residues" evidence="1">
    <location>
        <begin position="710"/>
        <end position="728"/>
    </location>
</feature>
<dbReference type="InterPro" id="IPR050923">
    <property type="entry name" value="Cell_Proc_Reg/RNA_Proc"/>
</dbReference>
<feature type="compositionally biased region" description="Low complexity" evidence="1">
    <location>
        <begin position="215"/>
        <end position="235"/>
    </location>
</feature>
<reference evidence="3" key="1">
    <citation type="submission" date="2020-11" db="EMBL/GenBank/DDBJ databases">
        <authorList>
            <consortium name="DOE Joint Genome Institute"/>
            <person name="Ahrendt S."/>
            <person name="Riley R."/>
            <person name="Andreopoulos W."/>
            <person name="Labutti K."/>
            <person name="Pangilinan J."/>
            <person name="Ruiz-Duenas F.J."/>
            <person name="Barrasa J.M."/>
            <person name="Sanchez-Garcia M."/>
            <person name="Camarero S."/>
            <person name="Miyauchi S."/>
            <person name="Serrano A."/>
            <person name="Linde D."/>
            <person name="Babiker R."/>
            <person name="Drula E."/>
            <person name="Ayuso-Fernandez I."/>
            <person name="Pacheco R."/>
            <person name="Padilla G."/>
            <person name="Ferreira P."/>
            <person name="Barriuso J."/>
            <person name="Kellner H."/>
            <person name="Castanera R."/>
            <person name="Alfaro M."/>
            <person name="Ramirez L."/>
            <person name="Pisabarro A.G."/>
            <person name="Kuo A."/>
            <person name="Tritt A."/>
            <person name="Lipzen A."/>
            <person name="He G."/>
            <person name="Yan M."/>
            <person name="Ng V."/>
            <person name="Cullen D."/>
            <person name="Martin F."/>
            <person name="Rosso M.-N."/>
            <person name="Henrissat B."/>
            <person name="Hibbett D."/>
            <person name="Martinez A.T."/>
            <person name="Grigoriev I.V."/>
        </authorList>
    </citation>
    <scope>NUCLEOTIDE SEQUENCE</scope>
    <source>
        <strain evidence="3">CIRM-BRFM 674</strain>
    </source>
</reference>
<dbReference type="InterPro" id="IPR008984">
    <property type="entry name" value="SMAD_FHA_dom_sf"/>
</dbReference>
<gene>
    <name evidence="3" type="ORF">BDN70DRAFT_106163</name>
</gene>
<evidence type="ECO:0000313" key="4">
    <source>
        <dbReference type="Proteomes" id="UP000807469"/>
    </source>
</evidence>
<dbReference type="OrthoDB" id="4096268at2759"/>
<feature type="compositionally biased region" description="Low complexity" evidence="1">
    <location>
        <begin position="167"/>
        <end position="194"/>
    </location>
</feature>
<sequence>MDDDIVFLGSSPANIPIPSSRPAQRPVTGVSLHVEKNGSIDAHCLTFRRTDSTVVHIGRRPAMDPAIDDNQSTAAASFRCAVVSRRHAKIAFSDSGHVYLIDLGSHHGTHVRSQGVARALKPETPTLLVDGDVITFGKAVGKGDECVQPIITRIELLLDPNTSTTFRTLSLPSSSPSSKGSSGRYGIHTSSSSSDESAENGEYSDIEEIPPPLESAPSSNQSSQPASQPSQTSCAPIPSLRFGHFTALKRFLPPMDIATPPWHVDHSYLHMTRQHPHEQSSPAVALSDLLASRNSLTLPSIRLPPPSAPSFVGRPFAQLAQMFRATGETTNAPDRNNAPSNDGAPEAPANGETAVEAGTSVPANADSILPAEVSPSPLLPSPEFNGPYDLMMPSEDQHALSSSYMRRCNIMFASPPYLSHGLPMLDEHSDSESDSDFSSSSSRNSERDERERERGQEKERESSEPMDLSSRNSSPAPVVRSVDKGKARAADIRDESDADEGGEKDMDIENEHPADWDAMRKHLGKGVERATQTALARIEDAVARLEADFTIHRGQTKATLARHTNQMDVFDGRIREVDAECGVLCVRVETLGERISAMEVDATTSAEENTNAAEIEAEKDRAAEEARSESVDAVRALIAEAHDELYALKALRAEAEAYAARQKEQERVQAQPPPVQPPSLKRKRDDSDEDASEAAPGSGSEDDLVSSEKAAGRADAAETENENEKDADVVMDAVPPLVTSSTSGIDSCAGVTTTSTPSSPATTLVDRDAMPPPRKRARRIVGLMARTATAVGVGAVVTWTALAFS</sequence>
<dbReference type="PROSITE" id="PS50006">
    <property type="entry name" value="FHA_DOMAIN"/>
    <property type="match status" value="1"/>
</dbReference>
<dbReference type="CDD" id="cd00060">
    <property type="entry name" value="FHA"/>
    <property type="match status" value="1"/>
</dbReference>
<feature type="region of interest" description="Disordered" evidence="1">
    <location>
        <begin position="423"/>
        <end position="510"/>
    </location>
</feature>
<feature type="domain" description="FHA" evidence="2">
    <location>
        <begin position="55"/>
        <end position="116"/>
    </location>
</feature>
<dbReference type="Proteomes" id="UP000807469">
    <property type="component" value="Unassembled WGS sequence"/>
</dbReference>
<dbReference type="AlphaFoldDB" id="A0A9P6CXX3"/>
<comment type="caution">
    <text evidence="3">The sequence shown here is derived from an EMBL/GenBank/DDBJ whole genome shotgun (WGS) entry which is preliminary data.</text>
</comment>
<accession>A0A9P6CXX3</accession>
<evidence type="ECO:0000256" key="1">
    <source>
        <dbReference type="SAM" id="MobiDB-lite"/>
    </source>
</evidence>
<feature type="compositionally biased region" description="Polar residues" evidence="1">
    <location>
        <begin position="329"/>
        <end position="340"/>
    </location>
</feature>
<feature type="region of interest" description="Disordered" evidence="1">
    <location>
        <begin position="745"/>
        <end position="773"/>
    </location>
</feature>
<evidence type="ECO:0000313" key="3">
    <source>
        <dbReference type="EMBL" id="KAF9484581.1"/>
    </source>
</evidence>
<keyword evidence="4" id="KW-1185">Reference proteome</keyword>
<feature type="compositionally biased region" description="Basic and acidic residues" evidence="1">
    <location>
        <begin position="444"/>
        <end position="463"/>
    </location>
</feature>
<dbReference type="PANTHER" id="PTHR23308">
    <property type="entry name" value="NUCLEAR INHIBITOR OF PROTEIN PHOSPHATASE-1"/>
    <property type="match status" value="1"/>
</dbReference>
<dbReference type="EMBL" id="MU155142">
    <property type="protein sequence ID" value="KAF9484581.1"/>
    <property type="molecule type" value="Genomic_DNA"/>
</dbReference>
<organism evidence="3 4">
    <name type="scientific">Pholiota conissans</name>
    <dbReference type="NCBI Taxonomy" id="109636"/>
    <lineage>
        <taxon>Eukaryota</taxon>
        <taxon>Fungi</taxon>
        <taxon>Dikarya</taxon>
        <taxon>Basidiomycota</taxon>
        <taxon>Agaricomycotina</taxon>
        <taxon>Agaricomycetes</taxon>
        <taxon>Agaricomycetidae</taxon>
        <taxon>Agaricales</taxon>
        <taxon>Agaricineae</taxon>
        <taxon>Strophariaceae</taxon>
        <taxon>Pholiota</taxon>
    </lineage>
</organism>
<feature type="compositionally biased region" description="Low complexity" evidence="1">
    <location>
        <begin position="752"/>
        <end position="763"/>
    </location>
</feature>
<dbReference type="InterPro" id="IPR000253">
    <property type="entry name" value="FHA_dom"/>
</dbReference>
<proteinExistence type="predicted"/>
<feature type="region of interest" description="Disordered" evidence="1">
    <location>
        <begin position="662"/>
        <end position="729"/>
    </location>
</feature>
<protein>
    <recommendedName>
        <fullName evidence="2">FHA domain-containing protein</fullName>
    </recommendedName>
</protein>
<dbReference type="Gene3D" id="2.60.200.20">
    <property type="match status" value="1"/>
</dbReference>
<dbReference type="Pfam" id="PF00498">
    <property type="entry name" value="FHA"/>
    <property type="match status" value="1"/>
</dbReference>